<sequence>MVSSQPMHKITWHYHNPSAGNKITSFVSPDVIEGISVYRSAECGSGHELMTAKVKAKQPQNLPYCLKFPNLLKSGSINVALRRHRASLFVITASVTIDVAREEARCSRYTEVAFVGRRTAASKYPPPHFTPQSVSCQHVESNVIVTNSHALEARGIGESTRNYKSKERTNGADRFEVCYQEPVFHEAHAAAGHCHLCKSIHSVRSKYERICNSWYSSTASKFKTHHCAALVSKDCPQP</sequence>
<dbReference type="Proteomes" id="UP000270296">
    <property type="component" value="Unassembled WGS sequence"/>
</dbReference>
<evidence type="ECO:0000313" key="2">
    <source>
        <dbReference type="Proteomes" id="UP000270296"/>
    </source>
</evidence>
<dbReference type="EMBL" id="UZAM01009561">
    <property type="protein sequence ID" value="VDP09496.1"/>
    <property type="molecule type" value="Genomic_DNA"/>
</dbReference>
<dbReference type="WBParaSite" id="SBAD_0000644301-mRNA-1">
    <property type="protein sequence ID" value="SBAD_0000644301-mRNA-1"/>
    <property type="gene ID" value="SBAD_0000644301"/>
</dbReference>
<dbReference type="AlphaFoldDB" id="A0A183IRF4"/>
<name>A0A183IRF4_9BILA</name>
<evidence type="ECO:0000313" key="3">
    <source>
        <dbReference type="WBParaSite" id="SBAD_0000644301-mRNA-1"/>
    </source>
</evidence>
<proteinExistence type="predicted"/>
<gene>
    <name evidence="1" type="ORF">SBAD_LOCUS6201</name>
</gene>
<reference evidence="3" key="1">
    <citation type="submission" date="2016-06" db="UniProtKB">
        <authorList>
            <consortium name="WormBaseParasite"/>
        </authorList>
    </citation>
    <scope>IDENTIFICATION</scope>
</reference>
<organism evidence="3">
    <name type="scientific">Soboliphyme baturini</name>
    <dbReference type="NCBI Taxonomy" id="241478"/>
    <lineage>
        <taxon>Eukaryota</taxon>
        <taxon>Metazoa</taxon>
        <taxon>Ecdysozoa</taxon>
        <taxon>Nematoda</taxon>
        <taxon>Enoplea</taxon>
        <taxon>Dorylaimia</taxon>
        <taxon>Dioctophymatida</taxon>
        <taxon>Dioctophymatoidea</taxon>
        <taxon>Soboliphymatidae</taxon>
        <taxon>Soboliphyme</taxon>
    </lineage>
</organism>
<evidence type="ECO:0000313" key="1">
    <source>
        <dbReference type="EMBL" id="VDP09496.1"/>
    </source>
</evidence>
<accession>A0A183IRF4</accession>
<protein>
    <submittedName>
        <fullName evidence="1 3">Uncharacterized protein</fullName>
    </submittedName>
</protein>
<keyword evidence="2" id="KW-1185">Reference proteome</keyword>
<reference evidence="1 2" key="2">
    <citation type="submission" date="2018-11" db="EMBL/GenBank/DDBJ databases">
        <authorList>
            <consortium name="Pathogen Informatics"/>
        </authorList>
    </citation>
    <scope>NUCLEOTIDE SEQUENCE [LARGE SCALE GENOMIC DNA]</scope>
</reference>